<organism evidence="2 3">
    <name type="scientific">Nocardia acididurans</name>
    <dbReference type="NCBI Taxonomy" id="2802282"/>
    <lineage>
        <taxon>Bacteria</taxon>
        <taxon>Bacillati</taxon>
        <taxon>Actinomycetota</taxon>
        <taxon>Actinomycetes</taxon>
        <taxon>Mycobacteriales</taxon>
        <taxon>Nocardiaceae</taxon>
        <taxon>Nocardia</taxon>
    </lineage>
</organism>
<feature type="domain" description="N-acetyltransferase" evidence="1">
    <location>
        <begin position="15"/>
        <end position="101"/>
    </location>
</feature>
<accession>A0ABS1MGV0</accession>
<evidence type="ECO:0000313" key="3">
    <source>
        <dbReference type="Proteomes" id="UP000602198"/>
    </source>
</evidence>
<dbReference type="Gene3D" id="3.40.630.30">
    <property type="match status" value="1"/>
</dbReference>
<evidence type="ECO:0000313" key="2">
    <source>
        <dbReference type="EMBL" id="MBL1078443.1"/>
    </source>
</evidence>
<dbReference type="EMBL" id="JAERRJ010000012">
    <property type="protein sequence ID" value="MBL1078443.1"/>
    <property type="molecule type" value="Genomic_DNA"/>
</dbReference>
<protein>
    <submittedName>
        <fullName evidence="2">N-acetyltransferase</fullName>
    </submittedName>
</protein>
<keyword evidence="3" id="KW-1185">Reference proteome</keyword>
<name>A0ABS1MGV0_9NOCA</name>
<reference evidence="2 3" key="1">
    <citation type="submission" date="2021-01" db="EMBL/GenBank/DDBJ databases">
        <title>WGS of actinomycetes isolated from Thailand.</title>
        <authorList>
            <person name="Thawai C."/>
        </authorList>
    </citation>
    <scope>NUCLEOTIDE SEQUENCE [LARGE SCALE GENOMIC DNA]</scope>
    <source>
        <strain evidence="2 3">LPG 2</strain>
    </source>
</reference>
<dbReference type="PROSITE" id="PS51729">
    <property type="entry name" value="GNAT_YJDJ"/>
    <property type="match status" value="1"/>
</dbReference>
<dbReference type="PANTHER" id="PTHR31435">
    <property type="entry name" value="PROTEIN NATD1"/>
    <property type="match status" value="1"/>
</dbReference>
<dbReference type="InterPro" id="IPR031165">
    <property type="entry name" value="GNAT_YJDJ"/>
</dbReference>
<dbReference type="InterPro" id="IPR045057">
    <property type="entry name" value="Gcn5-rel_NAT"/>
</dbReference>
<comment type="caution">
    <text evidence="2">The sequence shown here is derived from an EMBL/GenBank/DDBJ whole genome shotgun (WGS) entry which is preliminary data.</text>
</comment>
<sequence>MSDNGTQAEVAVTRVTDARPEHYAISYGGERGGLTAYVDAGQQRIFFHTEIDDRFGGHGLGTALIRAALDDTRAAGLRIVPICPFVKAFVEKHHDFDDLVDPVTPQAVAAVEAVAG</sequence>
<dbReference type="Pfam" id="PF14542">
    <property type="entry name" value="Acetyltransf_CG"/>
    <property type="match status" value="1"/>
</dbReference>
<dbReference type="PANTHER" id="PTHR31435:SF10">
    <property type="entry name" value="BSR4717 PROTEIN"/>
    <property type="match status" value="1"/>
</dbReference>
<dbReference type="SUPFAM" id="SSF55729">
    <property type="entry name" value="Acyl-CoA N-acyltransferases (Nat)"/>
    <property type="match status" value="1"/>
</dbReference>
<proteinExistence type="predicted"/>
<dbReference type="RefSeq" id="WP_201953833.1">
    <property type="nucleotide sequence ID" value="NZ_JAERRJ010000012.1"/>
</dbReference>
<dbReference type="Proteomes" id="UP000602198">
    <property type="component" value="Unassembled WGS sequence"/>
</dbReference>
<dbReference type="InterPro" id="IPR016181">
    <property type="entry name" value="Acyl_CoA_acyltransferase"/>
</dbReference>
<evidence type="ECO:0000259" key="1">
    <source>
        <dbReference type="PROSITE" id="PS51729"/>
    </source>
</evidence>
<gene>
    <name evidence="2" type="ORF">JK358_28955</name>
</gene>